<keyword evidence="2" id="KW-1185">Reference proteome</keyword>
<name>A0ACB8QX15_9AGAM</name>
<evidence type="ECO:0000313" key="2">
    <source>
        <dbReference type="Proteomes" id="UP000814128"/>
    </source>
</evidence>
<comment type="caution">
    <text evidence="1">The sequence shown here is derived from an EMBL/GenBank/DDBJ whole genome shotgun (WGS) entry which is preliminary data.</text>
</comment>
<dbReference type="Proteomes" id="UP000814128">
    <property type="component" value="Unassembled WGS sequence"/>
</dbReference>
<protein>
    <submittedName>
        <fullName evidence="1">Uncharacterized protein</fullName>
    </submittedName>
</protein>
<gene>
    <name evidence="1" type="ORF">K488DRAFT_82063</name>
</gene>
<proteinExistence type="predicted"/>
<evidence type="ECO:0000313" key="1">
    <source>
        <dbReference type="EMBL" id="KAI0036444.1"/>
    </source>
</evidence>
<dbReference type="EMBL" id="MU273471">
    <property type="protein sequence ID" value="KAI0036444.1"/>
    <property type="molecule type" value="Genomic_DNA"/>
</dbReference>
<reference evidence="1" key="2">
    <citation type="journal article" date="2022" name="New Phytol.">
        <title>Evolutionary transition to the ectomycorrhizal habit in the genomes of a hyperdiverse lineage of mushroom-forming fungi.</title>
        <authorList>
            <person name="Looney B."/>
            <person name="Miyauchi S."/>
            <person name="Morin E."/>
            <person name="Drula E."/>
            <person name="Courty P.E."/>
            <person name="Kohler A."/>
            <person name="Kuo A."/>
            <person name="LaButti K."/>
            <person name="Pangilinan J."/>
            <person name="Lipzen A."/>
            <person name="Riley R."/>
            <person name="Andreopoulos W."/>
            <person name="He G."/>
            <person name="Johnson J."/>
            <person name="Nolan M."/>
            <person name="Tritt A."/>
            <person name="Barry K.W."/>
            <person name="Grigoriev I.V."/>
            <person name="Nagy L.G."/>
            <person name="Hibbett D."/>
            <person name="Henrissat B."/>
            <person name="Matheny P.B."/>
            <person name="Labbe J."/>
            <person name="Martin F.M."/>
        </authorList>
    </citation>
    <scope>NUCLEOTIDE SEQUENCE</scope>
    <source>
        <strain evidence="1">EC-137</strain>
    </source>
</reference>
<reference evidence="1" key="1">
    <citation type="submission" date="2021-02" db="EMBL/GenBank/DDBJ databases">
        <authorList>
            <consortium name="DOE Joint Genome Institute"/>
            <person name="Ahrendt S."/>
            <person name="Looney B.P."/>
            <person name="Miyauchi S."/>
            <person name="Morin E."/>
            <person name="Drula E."/>
            <person name="Courty P.E."/>
            <person name="Chicoki N."/>
            <person name="Fauchery L."/>
            <person name="Kohler A."/>
            <person name="Kuo A."/>
            <person name="Labutti K."/>
            <person name="Pangilinan J."/>
            <person name="Lipzen A."/>
            <person name="Riley R."/>
            <person name="Andreopoulos W."/>
            <person name="He G."/>
            <person name="Johnson J."/>
            <person name="Barry K.W."/>
            <person name="Grigoriev I.V."/>
            <person name="Nagy L."/>
            <person name="Hibbett D."/>
            <person name="Henrissat B."/>
            <person name="Matheny P.B."/>
            <person name="Labbe J."/>
            <person name="Martin F."/>
        </authorList>
    </citation>
    <scope>NUCLEOTIDE SEQUENCE</scope>
    <source>
        <strain evidence="1">EC-137</strain>
    </source>
</reference>
<accession>A0ACB8QX15</accession>
<organism evidence="1 2">
    <name type="scientific">Vararia minispora EC-137</name>
    <dbReference type="NCBI Taxonomy" id="1314806"/>
    <lineage>
        <taxon>Eukaryota</taxon>
        <taxon>Fungi</taxon>
        <taxon>Dikarya</taxon>
        <taxon>Basidiomycota</taxon>
        <taxon>Agaricomycotina</taxon>
        <taxon>Agaricomycetes</taxon>
        <taxon>Russulales</taxon>
        <taxon>Lachnocladiaceae</taxon>
        <taxon>Vararia</taxon>
    </lineage>
</organism>
<sequence>MSSTAPLKLSTQTITFQRPLKDKPSTSLAISNTQSHPVVFKIKVTDPKHFNAKPNMGRLEPGETIEADFTALFDEEPPINEKCKDKFLIQSTPLHPLNVHLSNPSIFERAVKEDITEQKFKAAYSERGPRAPAGHPSPSPSPTKHKQKKKHSVVSGTSGLVVDSQRTTGASLHDAMNQAGGGNEWLDSVEGEIAFFRSLMRSRPVGMHRHFHAMSMRTAIHHYTGRSVSMDAIWNKLRSLYDLDALELLDSDGYETPESGGTPVAIPSPSSDKNLSGHPFFRNEFELPYDAYIESELASRRARLSPSPEPPPPPAIAPGPRGVKRPGASTRGKTTTGDSDGSELTLESADEDAMTPKSAGTTEQGTADDADDPSAPPSKRGRGRSAGKRGGPGRGRGGRGAKKARTQQKR</sequence>